<proteinExistence type="predicted"/>
<name>A0A6C0IP03_9ZZZZ</name>
<sequence>MSKYVLANVEVPIQINIDGSIETLQSYAKIHIIRQLSSPDDLKTVTLPVQEQIDNLFTTTSTEDTSLEKEEIIHIEETERDRKTTDEVLTILKSEMKSGSRPPIKNTSFKSKKVFKHNRTAKAYG</sequence>
<reference evidence="1" key="1">
    <citation type="journal article" date="2020" name="Nature">
        <title>Giant virus diversity and host interactions through global metagenomics.</title>
        <authorList>
            <person name="Schulz F."/>
            <person name="Roux S."/>
            <person name="Paez-Espino D."/>
            <person name="Jungbluth S."/>
            <person name="Walsh D.A."/>
            <person name="Denef V.J."/>
            <person name="McMahon K.D."/>
            <person name="Konstantinidis K.T."/>
            <person name="Eloe-Fadrosh E.A."/>
            <person name="Kyrpides N.C."/>
            <person name="Woyke T."/>
        </authorList>
    </citation>
    <scope>NUCLEOTIDE SEQUENCE</scope>
    <source>
        <strain evidence="1">GVMAG-M-3300024261-26</strain>
    </source>
</reference>
<protein>
    <submittedName>
        <fullName evidence="1">Uncharacterized protein</fullName>
    </submittedName>
</protein>
<dbReference type="EMBL" id="MN740229">
    <property type="protein sequence ID" value="QHT94722.1"/>
    <property type="molecule type" value="Genomic_DNA"/>
</dbReference>
<accession>A0A6C0IP03</accession>
<dbReference type="AlphaFoldDB" id="A0A6C0IP03"/>
<organism evidence="1">
    <name type="scientific">viral metagenome</name>
    <dbReference type="NCBI Taxonomy" id="1070528"/>
    <lineage>
        <taxon>unclassified sequences</taxon>
        <taxon>metagenomes</taxon>
        <taxon>organismal metagenomes</taxon>
    </lineage>
</organism>
<evidence type="ECO:0000313" key="1">
    <source>
        <dbReference type="EMBL" id="QHT94722.1"/>
    </source>
</evidence>